<dbReference type="PROSITE" id="PS50280">
    <property type="entry name" value="SET"/>
    <property type="match status" value="1"/>
</dbReference>
<keyword evidence="2 4" id="KW-0863">Zinc-finger</keyword>
<dbReference type="Gene3D" id="6.10.140.2220">
    <property type="match status" value="1"/>
</dbReference>
<gene>
    <name evidence="7" type="ORF">PHLGIDRAFT_127248</name>
</gene>
<dbReference type="Gene3D" id="1.10.220.160">
    <property type="match status" value="1"/>
</dbReference>
<dbReference type="PROSITE" id="PS01360">
    <property type="entry name" value="ZF_MYND_1"/>
    <property type="match status" value="1"/>
</dbReference>
<dbReference type="SUPFAM" id="SSF144232">
    <property type="entry name" value="HIT/MYND zinc finger-like"/>
    <property type="match status" value="1"/>
</dbReference>
<reference evidence="7 8" key="1">
    <citation type="journal article" date="2014" name="PLoS Genet.">
        <title>Analysis of the Phlebiopsis gigantea genome, transcriptome and secretome provides insight into its pioneer colonization strategies of wood.</title>
        <authorList>
            <person name="Hori C."/>
            <person name="Ishida T."/>
            <person name="Igarashi K."/>
            <person name="Samejima M."/>
            <person name="Suzuki H."/>
            <person name="Master E."/>
            <person name="Ferreira P."/>
            <person name="Ruiz-Duenas F.J."/>
            <person name="Held B."/>
            <person name="Canessa P."/>
            <person name="Larrondo L.F."/>
            <person name="Schmoll M."/>
            <person name="Druzhinina I.S."/>
            <person name="Kubicek C.P."/>
            <person name="Gaskell J.A."/>
            <person name="Kersten P."/>
            <person name="St John F."/>
            <person name="Glasner J."/>
            <person name="Sabat G."/>
            <person name="Splinter BonDurant S."/>
            <person name="Syed K."/>
            <person name="Yadav J."/>
            <person name="Mgbeahuruike A.C."/>
            <person name="Kovalchuk A."/>
            <person name="Asiegbu F.O."/>
            <person name="Lackner G."/>
            <person name="Hoffmeister D."/>
            <person name="Rencoret J."/>
            <person name="Gutierrez A."/>
            <person name="Sun H."/>
            <person name="Lindquist E."/>
            <person name="Barry K."/>
            <person name="Riley R."/>
            <person name="Grigoriev I.V."/>
            <person name="Henrissat B."/>
            <person name="Kues U."/>
            <person name="Berka R.M."/>
            <person name="Martinez A.T."/>
            <person name="Covert S.F."/>
            <person name="Blanchette R.A."/>
            <person name="Cullen D."/>
        </authorList>
    </citation>
    <scope>NUCLEOTIDE SEQUENCE [LARGE SCALE GENOMIC DNA]</scope>
    <source>
        <strain evidence="7 8">11061_1 CR5-6</strain>
    </source>
</reference>
<dbReference type="InterPro" id="IPR050869">
    <property type="entry name" value="H3K4_H4K5_MeTrfase"/>
</dbReference>
<dbReference type="Gene3D" id="2.170.270.10">
    <property type="entry name" value="SET domain"/>
    <property type="match status" value="1"/>
</dbReference>
<dbReference type="PANTHER" id="PTHR12197:SF251">
    <property type="entry name" value="EG:BACR7C10.4 PROTEIN"/>
    <property type="match status" value="1"/>
</dbReference>
<dbReference type="STRING" id="745531.A0A0C3S013"/>
<dbReference type="PANTHER" id="PTHR12197">
    <property type="entry name" value="HISTONE-LYSINE N-METHYLTRANSFERASE SMYD"/>
    <property type="match status" value="1"/>
</dbReference>
<keyword evidence="1" id="KW-0479">Metal-binding</keyword>
<keyword evidence="3" id="KW-0862">Zinc</keyword>
<evidence type="ECO:0000256" key="2">
    <source>
        <dbReference type="ARBA" id="ARBA00022771"/>
    </source>
</evidence>
<dbReference type="CDD" id="cd20071">
    <property type="entry name" value="SET_SMYD"/>
    <property type="match status" value="1"/>
</dbReference>
<evidence type="ECO:0008006" key="9">
    <source>
        <dbReference type="Google" id="ProtNLM"/>
    </source>
</evidence>
<keyword evidence="8" id="KW-1185">Reference proteome</keyword>
<evidence type="ECO:0000256" key="3">
    <source>
        <dbReference type="ARBA" id="ARBA00022833"/>
    </source>
</evidence>
<name>A0A0C3S013_PHLG1</name>
<evidence type="ECO:0000256" key="4">
    <source>
        <dbReference type="PROSITE-ProRule" id="PRU00134"/>
    </source>
</evidence>
<dbReference type="InterPro" id="IPR001214">
    <property type="entry name" value="SET_dom"/>
</dbReference>
<dbReference type="InterPro" id="IPR002893">
    <property type="entry name" value="Znf_MYND"/>
</dbReference>
<dbReference type="AlphaFoldDB" id="A0A0C3S013"/>
<evidence type="ECO:0000259" key="5">
    <source>
        <dbReference type="PROSITE" id="PS50280"/>
    </source>
</evidence>
<dbReference type="EMBL" id="KN840485">
    <property type="protein sequence ID" value="KIP08116.1"/>
    <property type="molecule type" value="Genomic_DNA"/>
</dbReference>
<dbReference type="GO" id="GO:0005634">
    <property type="term" value="C:nucleus"/>
    <property type="evidence" value="ECO:0007669"/>
    <property type="project" value="TreeGrafter"/>
</dbReference>
<dbReference type="Pfam" id="PF01753">
    <property type="entry name" value="zf-MYND"/>
    <property type="match status" value="1"/>
</dbReference>
<evidence type="ECO:0000259" key="6">
    <source>
        <dbReference type="PROSITE" id="PS50865"/>
    </source>
</evidence>
<accession>A0A0C3S013</accession>
<dbReference type="GO" id="GO:0008270">
    <property type="term" value="F:zinc ion binding"/>
    <property type="evidence" value="ECO:0007669"/>
    <property type="project" value="UniProtKB-KW"/>
</dbReference>
<dbReference type="SUPFAM" id="SSF82199">
    <property type="entry name" value="SET domain"/>
    <property type="match status" value="1"/>
</dbReference>
<proteinExistence type="predicted"/>
<evidence type="ECO:0000256" key="1">
    <source>
        <dbReference type="ARBA" id="ARBA00022723"/>
    </source>
</evidence>
<protein>
    <recommendedName>
        <fullName evidence="9">MYND-type domain-containing protein</fullName>
    </recommendedName>
</protein>
<feature type="domain" description="SET" evidence="5">
    <location>
        <begin position="13"/>
        <end position="255"/>
    </location>
</feature>
<organism evidence="7 8">
    <name type="scientific">Phlebiopsis gigantea (strain 11061_1 CR5-6)</name>
    <name type="common">White-rot fungus</name>
    <name type="synonym">Peniophora gigantea</name>
    <dbReference type="NCBI Taxonomy" id="745531"/>
    <lineage>
        <taxon>Eukaryota</taxon>
        <taxon>Fungi</taxon>
        <taxon>Dikarya</taxon>
        <taxon>Basidiomycota</taxon>
        <taxon>Agaricomycotina</taxon>
        <taxon>Agaricomycetes</taxon>
        <taxon>Polyporales</taxon>
        <taxon>Phanerochaetaceae</taxon>
        <taxon>Phlebiopsis</taxon>
    </lineage>
</organism>
<dbReference type="InterPro" id="IPR046341">
    <property type="entry name" value="SET_dom_sf"/>
</dbReference>
<dbReference type="OrthoDB" id="5945798at2759"/>
<dbReference type="Pfam" id="PF00856">
    <property type="entry name" value="SET"/>
    <property type="match status" value="1"/>
</dbReference>
<evidence type="ECO:0000313" key="8">
    <source>
        <dbReference type="Proteomes" id="UP000053257"/>
    </source>
</evidence>
<evidence type="ECO:0000313" key="7">
    <source>
        <dbReference type="EMBL" id="KIP08116.1"/>
    </source>
</evidence>
<sequence length="463" mass="50831">MVMQYNFPNIRLEPHEVARSKTSATISLSAGAIVLNTVALSTALVASEKGRRCDYCHAAPAEGRRLSKCAGCAAYWYCGTTCQTKQWHAHHRKICKAYNGFTSSSEYQALSVESRVDAVMLSQLLAEVFPHDNFDMSAASSGSDLASQFFDLLKGPENHRGAAHPPLCRSPKSAKVPEETASEISSRFGNNNFIVHSHLTSYAHGVFPLASRLFNHSCVPNCAAKYIITPKETVRMEVAVLRDITPGEELTIPYLDPALPLETRQRALQANYGFACNCELCSFQKSVKTVPPLPADPESVRLLHARLCEFVTTHVFQVDPGAQPPSGRRRAAFDCFPPELYAVLGEQFLPTLSEEFSRASHEGPYDAALSHGRTLLALYVLLYPQNYPQIGMHALELTKTAWNAIIAGEQSGVSSGPEATRRLEDAARHYLELASQVLGAYGPEGDEGGPLEELRVMRSLLYE</sequence>
<dbReference type="HOGENOM" id="CLU_611183_0_0_1"/>
<feature type="domain" description="MYND-type" evidence="6">
    <location>
        <begin position="53"/>
        <end position="95"/>
    </location>
</feature>
<dbReference type="Proteomes" id="UP000053257">
    <property type="component" value="Unassembled WGS sequence"/>
</dbReference>
<dbReference type="PROSITE" id="PS50865">
    <property type="entry name" value="ZF_MYND_2"/>
    <property type="match status" value="1"/>
</dbReference>